<keyword evidence="1" id="KW-0472">Membrane</keyword>
<evidence type="ECO:0000256" key="1">
    <source>
        <dbReference type="SAM" id="Phobius"/>
    </source>
</evidence>
<dbReference type="PANTHER" id="PTHR38736:SF3">
    <property type="entry name" value="TRANSMEMBRANE PROTEIN"/>
    <property type="match status" value="1"/>
</dbReference>
<dbReference type="Proteomes" id="UP001344447">
    <property type="component" value="Unassembled WGS sequence"/>
</dbReference>
<protein>
    <submittedName>
        <fullName evidence="2">Uncharacterized protein</fullName>
    </submittedName>
</protein>
<evidence type="ECO:0000313" key="2">
    <source>
        <dbReference type="EMBL" id="KAK5578136.1"/>
    </source>
</evidence>
<accession>A0AAN7YTA5</accession>
<keyword evidence="1" id="KW-1133">Transmembrane helix</keyword>
<gene>
    <name evidence="2" type="ORF">RB653_003089</name>
</gene>
<comment type="caution">
    <text evidence="2">The sequence shown here is derived from an EMBL/GenBank/DDBJ whole genome shotgun (WGS) entry which is preliminary data.</text>
</comment>
<feature type="transmembrane region" description="Helical" evidence="1">
    <location>
        <begin position="126"/>
        <end position="146"/>
    </location>
</feature>
<keyword evidence="3" id="KW-1185">Reference proteome</keyword>
<feature type="transmembrane region" description="Helical" evidence="1">
    <location>
        <begin position="187"/>
        <end position="214"/>
    </location>
</feature>
<feature type="transmembrane region" description="Helical" evidence="1">
    <location>
        <begin position="92"/>
        <end position="114"/>
    </location>
</feature>
<dbReference type="AlphaFoldDB" id="A0AAN7YTA5"/>
<evidence type="ECO:0000313" key="3">
    <source>
        <dbReference type="Proteomes" id="UP001344447"/>
    </source>
</evidence>
<dbReference type="EMBL" id="JAVFKY010000004">
    <property type="protein sequence ID" value="KAK5578136.1"/>
    <property type="molecule type" value="Genomic_DNA"/>
</dbReference>
<reference evidence="2 3" key="1">
    <citation type="submission" date="2023-11" db="EMBL/GenBank/DDBJ databases">
        <title>Dfirmibasis_genome.</title>
        <authorList>
            <person name="Edelbroek B."/>
            <person name="Kjellin J."/>
            <person name="Jerlstrom-Hultqvist J."/>
            <person name="Soderbom F."/>
        </authorList>
    </citation>
    <scope>NUCLEOTIDE SEQUENCE [LARGE SCALE GENOMIC DNA]</scope>
    <source>
        <strain evidence="2 3">TNS-C-14</strain>
    </source>
</reference>
<keyword evidence="1" id="KW-0812">Transmembrane</keyword>
<organism evidence="2 3">
    <name type="scientific">Dictyostelium firmibasis</name>
    <dbReference type="NCBI Taxonomy" id="79012"/>
    <lineage>
        <taxon>Eukaryota</taxon>
        <taxon>Amoebozoa</taxon>
        <taxon>Evosea</taxon>
        <taxon>Eumycetozoa</taxon>
        <taxon>Dictyostelia</taxon>
        <taxon>Dictyosteliales</taxon>
        <taxon>Dictyosteliaceae</taxon>
        <taxon>Dictyostelium</taxon>
    </lineage>
</organism>
<feature type="transmembrane region" description="Helical" evidence="1">
    <location>
        <begin position="12"/>
        <end position="29"/>
    </location>
</feature>
<proteinExistence type="predicted"/>
<sequence>MASFLWRITTLLGIIILSISVVSIILPWYKTESVSRKGKIHSEYRYYLSYYEIEKTDTTMTDIDGQSPAISTSLITRNYYQNLELIKHTLQISFYFLVLGMGFTFANLIVLIFFGKKTLNKTIAILVINCFSSILFFISSLMTLHITEDFRNSQDVLPACKSTYCNSFIGKSYNNYKTYQYKWRPDLGWIIVTVAMGLSFIQLIPVIISLVMVCKNGKKTKSWKEIIEDAQLSKN</sequence>
<dbReference type="PANTHER" id="PTHR38736">
    <property type="entry name" value="TRANSMEMBRANE PROTEIN-RELATED"/>
    <property type="match status" value="1"/>
</dbReference>
<name>A0AAN7YTA5_9MYCE</name>